<organism evidence="3 4">
    <name type="scientific">Cohnella nanjingensis</name>
    <dbReference type="NCBI Taxonomy" id="1387779"/>
    <lineage>
        <taxon>Bacteria</taxon>
        <taxon>Bacillati</taxon>
        <taxon>Bacillota</taxon>
        <taxon>Bacilli</taxon>
        <taxon>Bacillales</taxon>
        <taxon>Paenibacillaceae</taxon>
        <taxon>Cohnella</taxon>
    </lineage>
</organism>
<sequence>MHYGKVAVITRTKNRNILLKRAIESVINQEFQDWIMVIVNDGGEQSAVDQLVQQYESKANNRIVTIHHSTSKGMEAASNAGISYVDSKYIVIHDDDDSWHPLFLKKCVDFLDNNLYPNTYGVITHSTRILENIDQKTVTIHHKEPYNVWLRSITIYRMAADNVFPPISFVYHRSVINEIGLYREDLPVLGDWEFNLRFIEKHNIHVIHEELAYYHHRLEITNGDYSNSVIGGDSKHKYYDTIVRNDFLRKDLNAGKQGLGFLINTSKSFEIVHSQISPIESFISNIKSNRFLRILFRRN</sequence>
<dbReference type="GO" id="GO:0016740">
    <property type="term" value="F:transferase activity"/>
    <property type="evidence" value="ECO:0007669"/>
    <property type="project" value="UniProtKB-KW"/>
</dbReference>
<dbReference type="Pfam" id="PF00535">
    <property type="entry name" value="Glycos_transf_2"/>
    <property type="match status" value="1"/>
</dbReference>
<dbReference type="AlphaFoldDB" id="A0A7X0RQH2"/>
<keyword evidence="4" id="KW-1185">Reference proteome</keyword>
<evidence type="ECO:0000313" key="4">
    <source>
        <dbReference type="Proteomes" id="UP000547209"/>
    </source>
</evidence>
<dbReference type="Gene3D" id="3.90.550.10">
    <property type="entry name" value="Spore Coat Polysaccharide Biosynthesis Protein SpsA, Chain A"/>
    <property type="match status" value="1"/>
</dbReference>
<evidence type="ECO:0000313" key="3">
    <source>
        <dbReference type="EMBL" id="MBB6670621.1"/>
    </source>
</evidence>
<dbReference type="EMBL" id="JACJVP010000010">
    <property type="protein sequence ID" value="MBB6670621.1"/>
    <property type="molecule type" value="Genomic_DNA"/>
</dbReference>
<accession>A0A7X0RQH2</accession>
<protein>
    <submittedName>
        <fullName evidence="3">Glycosyltransferase family 2 protein</fullName>
    </submittedName>
</protein>
<dbReference type="SUPFAM" id="SSF53448">
    <property type="entry name" value="Nucleotide-diphospho-sugar transferases"/>
    <property type="match status" value="1"/>
</dbReference>
<dbReference type="Proteomes" id="UP000547209">
    <property type="component" value="Unassembled WGS sequence"/>
</dbReference>
<comment type="similarity">
    <text evidence="1">Belongs to the glycosyltransferase 2 family.</text>
</comment>
<evidence type="ECO:0000256" key="1">
    <source>
        <dbReference type="ARBA" id="ARBA00006739"/>
    </source>
</evidence>
<proteinExistence type="inferred from homology"/>
<comment type="caution">
    <text evidence="3">The sequence shown here is derived from an EMBL/GenBank/DDBJ whole genome shotgun (WGS) entry which is preliminary data.</text>
</comment>
<dbReference type="InterPro" id="IPR029044">
    <property type="entry name" value="Nucleotide-diphossugar_trans"/>
</dbReference>
<name>A0A7X0RQH2_9BACL</name>
<dbReference type="PANTHER" id="PTHR22916">
    <property type="entry name" value="GLYCOSYLTRANSFERASE"/>
    <property type="match status" value="1"/>
</dbReference>
<reference evidence="3 4" key="1">
    <citation type="submission" date="2020-08" db="EMBL/GenBank/DDBJ databases">
        <title>Cohnella phylogeny.</title>
        <authorList>
            <person name="Dunlap C."/>
        </authorList>
    </citation>
    <scope>NUCLEOTIDE SEQUENCE [LARGE SCALE GENOMIC DNA]</scope>
    <source>
        <strain evidence="3 4">DSM 28246</strain>
    </source>
</reference>
<feature type="domain" description="Glycosyltransferase 2-like" evidence="2">
    <location>
        <begin position="8"/>
        <end position="177"/>
    </location>
</feature>
<evidence type="ECO:0000259" key="2">
    <source>
        <dbReference type="Pfam" id="PF00535"/>
    </source>
</evidence>
<dbReference type="InterPro" id="IPR001173">
    <property type="entry name" value="Glyco_trans_2-like"/>
</dbReference>
<gene>
    <name evidence="3" type="ORF">H7C19_07955</name>
</gene>
<keyword evidence="3" id="KW-0808">Transferase</keyword>
<dbReference type="RefSeq" id="WP_185142086.1">
    <property type="nucleotide sequence ID" value="NZ_JACJVP010000010.1"/>
</dbReference>